<organism evidence="8 9">
    <name type="scientific">Luteimonas kalidii</name>
    <dbReference type="NCBI Taxonomy" id="3042025"/>
    <lineage>
        <taxon>Bacteria</taxon>
        <taxon>Pseudomonadati</taxon>
        <taxon>Pseudomonadota</taxon>
        <taxon>Gammaproteobacteria</taxon>
        <taxon>Lysobacterales</taxon>
        <taxon>Lysobacteraceae</taxon>
        <taxon>Luteimonas</taxon>
    </lineage>
</organism>
<dbReference type="EMBL" id="JARXRO010000014">
    <property type="protein sequence ID" value="MDH5833534.1"/>
    <property type="molecule type" value="Genomic_DNA"/>
</dbReference>
<dbReference type="InterPro" id="IPR036866">
    <property type="entry name" value="RibonucZ/Hydroxyglut_hydro"/>
</dbReference>
<evidence type="ECO:0000256" key="5">
    <source>
        <dbReference type="ARBA" id="ARBA00023136"/>
    </source>
</evidence>
<comment type="caution">
    <text evidence="8">The sequence shown here is derived from an EMBL/GenBank/DDBJ whole genome shotgun (WGS) entry which is preliminary data.</text>
</comment>
<dbReference type="PANTHER" id="PTHR30619:SF1">
    <property type="entry name" value="RECOMBINATION PROTEIN 2"/>
    <property type="match status" value="1"/>
</dbReference>
<name>A0ABT6JSG1_9GAMM</name>
<protein>
    <submittedName>
        <fullName evidence="8">DNA internalization-related competence protein ComEC/Rec2</fullName>
    </submittedName>
</protein>
<dbReference type="InterPro" id="IPR025405">
    <property type="entry name" value="DUF4131"/>
</dbReference>
<accession>A0ABT6JSG1</accession>
<feature type="transmembrane region" description="Helical" evidence="6">
    <location>
        <begin position="238"/>
        <end position="264"/>
    </location>
</feature>
<feature type="transmembrane region" description="Helical" evidence="6">
    <location>
        <begin position="463"/>
        <end position="480"/>
    </location>
</feature>
<dbReference type="Gene3D" id="3.60.15.10">
    <property type="entry name" value="Ribonuclease Z/Hydroxyacylglutathione hydrolase-like"/>
    <property type="match status" value="1"/>
</dbReference>
<evidence type="ECO:0000256" key="6">
    <source>
        <dbReference type="SAM" id="Phobius"/>
    </source>
</evidence>
<dbReference type="InterPro" id="IPR004477">
    <property type="entry name" value="ComEC_N"/>
</dbReference>
<keyword evidence="9" id="KW-1185">Reference proteome</keyword>
<dbReference type="PANTHER" id="PTHR30619">
    <property type="entry name" value="DNA INTERNALIZATION/COMPETENCE PROTEIN COMEC/REC2"/>
    <property type="match status" value="1"/>
</dbReference>
<dbReference type="NCBIfam" id="TIGR00361">
    <property type="entry name" value="ComEC_Rec2"/>
    <property type="match status" value="1"/>
</dbReference>
<dbReference type="Pfam" id="PF03772">
    <property type="entry name" value="Competence"/>
    <property type="match status" value="1"/>
</dbReference>
<keyword evidence="4 6" id="KW-1133">Transmembrane helix</keyword>
<evidence type="ECO:0000313" key="8">
    <source>
        <dbReference type="EMBL" id="MDH5833534.1"/>
    </source>
</evidence>
<proteinExistence type="predicted"/>
<dbReference type="SUPFAM" id="SSF56281">
    <property type="entry name" value="Metallo-hydrolase/oxidoreductase"/>
    <property type="match status" value="1"/>
</dbReference>
<comment type="subcellular location">
    <subcellularLocation>
        <location evidence="1">Cell membrane</location>
        <topology evidence="1">Multi-pass membrane protein</topology>
    </subcellularLocation>
</comment>
<evidence type="ECO:0000256" key="2">
    <source>
        <dbReference type="ARBA" id="ARBA00022475"/>
    </source>
</evidence>
<evidence type="ECO:0000313" key="9">
    <source>
        <dbReference type="Proteomes" id="UP001156873"/>
    </source>
</evidence>
<feature type="transmembrane region" description="Helical" evidence="6">
    <location>
        <begin position="404"/>
        <end position="424"/>
    </location>
</feature>
<reference evidence="8 9" key="1">
    <citation type="submission" date="2023-04" db="EMBL/GenBank/DDBJ databases">
        <title>Luteimonas sp. M1R5S59.</title>
        <authorList>
            <person name="Sun J.-Q."/>
        </authorList>
    </citation>
    <scope>NUCLEOTIDE SEQUENCE [LARGE SCALE GENOMIC DNA]</scope>
    <source>
        <strain evidence="8 9">M1R5S59</strain>
    </source>
</reference>
<keyword evidence="5 6" id="KW-0472">Membrane</keyword>
<dbReference type="CDD" id="cd07731">
    <property type="entry name" value="ComA-like_MBL-fold"/>
    <property type="match status" value="1"/>
</dbReference>
<feature type="transmembrane region" description="Helical" evidence="6">
    <location>
        <begin position="370"/>
        <end position="392"/>
    </location>
</feature>
<dbReference type="InterPro" id="IPR004797">
    <property type="entry name" value="Competence_ComEC/Rec2"/>
</dbReference>
<feature type="transmembrane region" description="Helical" evidence="6">
    <location>
        <begin position="276"/>
        <end position="296"/>
    </location>
</feature>
<dbReference type="Pfam" id="PF00753">
    <property type="entry name" value="Lactamase_B"/>
    <property type="match status" value="1"/>
</dbReference>
<evidence type="ECO:0000256" key="3">
    <source>
        <dbReference type="ARBA" id="ARBA00022692"/>
    </source>
</evidence>
<dbReference type="Proteomes" id="UP001156873">
    <property type="component" value="Unassembled WGS sequence"/>
</dbReference>
<feature type="transmembrane region" description="Helical" evidence="6">
    <location>
        <begin position="41"/>
        <end position="63"/>
    </location>
</feature>
<dbReference type="SMART" id="SM00849">
    <property type="entry name" value="Lactamase_B"/>
    <property type="match status" value="1"/>
</dbReference>
<evidence type="ECO:0000256" key="4">
    <source>
        <dbReference type="ARBA" id="ARBA00022989"/>
    </source>
</evidence>
<gene>
    <name evidence="8" type="ORF">QFW81_06285</name>
</gene>
<feature type="transmembrane region" description="Helical" evidence="6">
    <location>
        <begin position="340"/>
        <end position="358"/>
    </location>
</feature>
<dbReference type="InterPro" id="IPR001279">
    <property type="entry name" value="Metallo-B-lactamas"/>
</dbReference>
<keyword evidence="2" id="KW-1003">Cell membrane</keyword>
<keyword evidence="3 6" id="KW-0812">Transmembrane</keyword>
<evidence type="ECO:0000256" key="1">
    <source>
        <dbReference type="ARBA" id="ARBA00004651"/>
    </source>
</evidence>
<dbReference type="Pfam" id="PF13567">
    <property type="entry name" value="DUF4131"/>
    <property type="match status" value="1"/>
</dbReference>
<sequence>MAIACVSGVLAASRLPALPPVAVLVALLLVGAGAWGRTQDWRRPAGALLVGLALFGLHAAWTLSRQLPPELERGDFELSGRVVQLPEHEARRTRFLLRVDRDDAVAPALHGRLLRLSWYDDRAAPRDDRFGIEAGSRWRFTVRLRAPRGLRNPGHSDSERQMLAARIAATGYVRDGERFERLHAGAGIDGWRERTAARIDREVARPSARFVRALALGDTRTIGDADWDTLRATGLTHLVAISGFHVGLVAGFAALVFAGLWWLAPALGRRMPRPQAAAVGALLGAAGYAAVAGFALPTVRTVLMVAVVVLARLWRRPVGVADALALAAIALLLVDPLAALTAGFWLSFAGVAWLVWCLPRVGDQPLVGGFLAAQWVATLGLLPLTAALFGQASLAGPLANLVAIPWWSLVVVPLALLGTGLDALQAGWGGWAWRLAASAFDLSWPLFEWLAGGRAALWWLPEARWYAAPLALLGALWLLLPRGVPGKALALLLWLPLLWPDRHLPRPGEFDLVMLDVGQGTALLVRTARHAVLYDAGPAVPEGFDAGERVVVPSLHALGVRRLAATVISHGDADHAGGFDSLRRRFPEGPVFAAPDAAIDGAAPCLAGTAWEADGVAFRVLHPDPHFPSMGNESSCVLRIESAHGAALLAGDVGEVVERMLVHDHPGALRSDAVLIAHHGSGSSSDPALIEATRPQVALVSAGHGNRFGHPQKAVMDRWEQAGAQPAVTARDGAVTVRLRRDGVRIEARRRDHPRLWDAQRRIDHVR</sequence>
<feature type="domain" description="Metallo-beta-lactamase" evidence="7">
    <location>
        <begin position="519"/>
        <end position="704"/>
    </location>
</feature>
<evidence type="ECO:0000259" key="7">
    <source>
        <dbReference type="SMART" id="SM00849"/>
    </source>
</evidence>
<dbReference type="InterPro" id="IPR035681">
    <property type="entry name" value="ComA-like_MBL"/>
</dbReference>
<dbReference type="InterPro" id="IPR052159">
    <property type="entry name" value="Competence_DNA_uptake"/>
</dbReference>
<dbReference type="NCBIfam" id="TIGR00360">
    <property type="entry name" value="ComEC_N-term"/>
    <property type="match status" value="1"/>
</dbReference>